<dbReference type="Pfam" id="PF03808">
    <property type="entry name" value="Glyco_tran_WecG"/>
    <property type="match status" value="1"/>
</dbReference>
<dbReference type="Proteomes" id="UP000248688">
    <property type="component" value="Chromosome"/>
</dbReference>
<protein>
    <submittedName>
        <fullName evidence="3">Glycosyltransferase</fullName>
    </submittedName>
</protein>
<dbReference type="PANTHER" id="PTHR34136:SF1">
    <property type="entry name" value="UDP-N-ACETYL-D-MANNOSAMINURONIC ACID TRANSFERASE"/>
    <property type="match status" value="1"/>
</dbReference>
<dbReference type="EMBL" id="CP030041">
    <property type="protein sequence ID" value="AWW32241.1"/>
    <property type="molecule type" value="Genomic_DNA"/>
</dbReference>
<evidence type="ECO:0000256" key="1">
    <source>
        <dbReference type="ARBA" id="ARBA00022676"/>
    </source>
</evidence>
<dbReference type="AlphaFoldDB" id="A0A2Z4IM94"/>
<dbReference type="GO" id="GO:0016758">
    <property type="term" value="F:hexosyltransferase activity"/>
    <property type="evidence" value="ECO:0007669"/>
    <property type="project" value="TreeGrafter"/>
</dbReference>
<proteinExistence type="predicted"/>
<dbReference type="OrthoDB" id="9771846at2"/>
<reference evidence="3 4" key="1">
    <citation type="submission" date="2018-06" db="EMBL/GenBank/DDBJ databases">
        <title>Echinicola strongylocentroti sp. nov., isolated from a sea urchin Strongylocentrotus intermedius.</title>
        <authorList>
            <person name="Bae S.S."/>
        </authorList>
    </citation>
    <scope>NUCLEOTIDE SEQUENCE [LARGE SCALE GENOMIC DNA]</scope>
    <source>
        <strain evidence="3 4">MEBiC08714</strain>
    </source>
</reference>
<evidence type="ECO:0000313" key="4">
    <source>
        <dbReference type="Proteomes" id="UP000248688"/>
    </source>
</evidence>
<dbReference type="RefSeq" id="WP_112785614.1">
    <property type="nucleotide sequence ID" value="NZ_CP030041.1"/>
</dbReference>
<dbReference type="CDD" id="cd06533">
    <property type="entry name" value="Glyco_transf_WecG_TagA"/>
    <property type="match status" value="1"/>
</dbReference>
<organism evidence="3 4">
    <name type="scientific">Echinicola strongylocentroti</name>
    <dbReference type="NCBI Taxonomy" id="1795355"/>
    <lineage>
        <taxon>Bacteria</taxon>
        <taxon>Pseudomonadati</taxon>
        <taxon>Bacteroidota</taxon>
        <taxon>Cytophagia</taxon>
        <taxon>Cytophagales</taxon>
        <taxon>Cyclobacteriaceae</taxon>
        <taxon>Echinicola</taxon>
    </lineage>
</organism>
<evidence type="ECO:0000256" key="2">
    <source>
        <dbReference type="ARBA" id="ARBA00022679"/>
    </source>
</evidence>
<gene>
    <name evidence="3" type="ORF">DN752_20015</name>
</gene>
<keyword evidence="1" id="KW-0328">Glycosyltransferase</keyword>
<evidence type="ECO:0000313" key="3">
    <source>
        <dbReference type="EMBL" id="AWW32241.1"/>
    </source>
</evidence>
<accession>A0A2Z4IM94</accession>
<dbReference type="PANTHER" id="PTHR34136">
    <property type="match status" value="1"/>
</dbReference>
<dbReference type="NCBIfam" id="TIGR00696">
    <property type="entry name" value="wecG_tagA_cpsF"/>
    <property type="match status" value="1"/>
</dbReference>
<dbReference type="KEGG" id="est:DN752_20015"/>
<keyword evidence="4" id="KW-1185">Reference proteome</keyword>
<name>A0A2Z4IM94_9BACT</name>
<dbReference type="InterPro" id="IPR004629">
    <property type="entry name" value="WecG_TagA_CpsF"/>
</dbReference>
<sequence length="260" mass="29013">MKKFNKVDILGVQVADVSFEDTIDYIVDAVKNKEKTSIFTPNINLLIAAHKDQQYKDVLNTSGLLVPDGKPLVWTSKWLKQPLTEKVSGSSLFFKLCEVSAQKNMRVFLLGAAPGVGDIAKQKLEKQYPGLTISGTYSPPFGFENDPDELDKIVKLLQKSTSDVLVVGLGAPKQERFISKYLKAYDIPVSLGLGSSIDYAAGVQKMAPEWIKKTGFGWLYRLLDQPARLGKRYLSEGPLYFMLVMKQITEAKKTKAIRMN</sequence>
<keyword evidence="2 3" id="KW-0808">Transferase</keyword>